<evidence type="ECO:0000313" key="2">
    <source>
        <dbReference type="Proteomes" id="UP001177003"/>
    </source>
</evidence>
<protein>
    <submittedName>
        <fullName evidence="1">Uncharacterized protein</fullName>
    </submittedName>
</protein>
<name>A0AA36EJX5_LACSI</name>
<proteinExistence type="predicted"/>
<dbReference type="EMBL" id="OX465084">
    <property type="protein sequence ID" value="CAI9298764.1"/>
    <property type="molecule type" value="Genomic_DNA"/>
</dbReference>
<organism evidence="1 2">
    <name type="scientific">Lactuca saligna</name>
    <name type="common">Willowleaf lettuce</name>
    <dbReference type="NCBI Taxonomy" id="75948"/>
    <lineage>
        <taxon>Eukaryota</taxon>
        <taxon>Viridiplantae</taxon>
        <taxon>Streptophyta</taxon>
        <taxon>Embryophyta</taxon>
        <taxon>Tracheophyta</taxon>
        <taxon>Spermatophyta</taxon>
        <taxon>Magnoliopsida</taxon>
        <taxon>eudicotyledons</taxon>
        <taxon>Gunneridae</taxon>
        <taxon>Pentapetalae</taxon>
        <taxon>asterids</taxon>
        <taxon>campanulids</taxon>
        <taxon>Asterales</taxon>
        <taxon>Asteraceae</taxon>
        <taxon>Cichorioideae</taxon>
        <taxon>Cichorieae</taxon>
        <taxon>Lactucinae</taxon>
        <taxon>Lactuca</taxon>
    </lineage>
</organism>
<dbReference type="AlphaFoldDB" id="A0AA36EJX5"/>
<evidence type="ECO:0000313" key="1">
    <source>
        <dbReference type="EMBL" id="CAI9298764.1"/>
    </source>
</evidence>
<sequence>MAIAQGSIPSSSEFVTLQEAYGLTPADGVEFPVSGSLITRPPPGKVGVYLKTFDAGLRLPLTDFREEILHRCGCSVQMLTPGAVHKVVAFEMICYANGIMPDYFVSYYFFQFAATNDRYTFSARRRGA</sequence>
<accession>A0AA36EJX5</accession>
<keyword evidence="2" id="KW-1185">Reference proteome</keyword>
<reference evidence="1" key="1">
    <citation type="submission" date="2023-04" db="EMBL/GenBank/DDBJ databases">
        <authorList>
            <person name="Vijverberg K."/>
            <person name="Xiong W."/>
            <person name="Schranz E."/>
        </authorList>
    </citation>
    <scope>NUCLEOTIDE SEQUENCE</scope>
</reference>
<dbReference type="Proteomes" id="UP001177003">
    <property type="component" value="Chromosome 8"/>
</dbReference>
<gene>
    <name evidence="1" type="ORF">LSALG_LOCUS37507</name>
</gene>